<evidence type="ECO:0008006" key="3">
    <source>
        <dbReference type="Google" id="ProtNLM"/>
    </source>
</evidence>
<name>A0A0F4LM15_9LACO</name>
<reference evidence="1 2" key="1">
    <citation type="submission" date="2015-01" db="EMBL/GenBank/DDBJ databases">
        <title>Comparative genomics of the lactic acid bacteria isolated from the honey bee gut.</title>
        <authorList>
            <person name="Ellegaard K.M."/>
            <person name="Tamarit D."/>
            <person name="Javelind E."/>
            <person name="Olofsson T."/>
            <person name="Andersson S.G."/>
            <person name="Vasquez A."/>
        </authorList>
    </citation>
    <scope>NUCLEOTIDE SEQUENCE [LARGE SCALE GENOMIC DNA]</scope>
    <source>
        <strain evidence="1 2">Hma11</strain>
        <plasmid evidence="1">pHma11p1</plasmid>
    </source>
</reference>
<proteinExistence type="predicted"/>
<organism evidence="1 2">
    <name type="scientific">Lactobacillus apis</name>
    <dbReference type="NCBI Taxonomy" id="303541"/>
    <lineage>
        <taxon>Bacteria</taxon>
        <taxon>Bacillati</taxon>
        <taxon>Bacillota</taxon>
        <taxon>Bacilli</taxon>
        <taxon>Lactobacillales</taxon>
        <taxon>Lactobacillaceae</taxon>
        <taxon>Lactobacillus</taxon>
    </lineage>
</organism>
<dbReference type="AlphaFoldDB" id="A0A0F4LM15"/>
<dbReference type="Gene3D" id="3.30.420.40">
    <property type="match status" value="2"/>
</dbReference>
<protein>
    <recommendedName>
        <fullName evidence="3">Actin-like protein N-terminal domain-containing protein</fullName>
    </recommendedName>
</protein>
<dbReference type="SUPFAM" id="SSF53067">
    <property type="entry name" value="Actin-like ATPase domain"/>
    <property type="match status" value="1"/>
</dbReference>
<geneLocation type="plasmid" evidence="1">
    <name>pHma11p1</name>
</geneLocation>
<keyword evidence="1" id="KW-0614">Plasmid</keyword>
<dbReference type="PATRIC" id="fig|303541.3.peg.31"/>
<keyword evidence="2" id="KW-1185">Reference proteome</keyword>
<dbReference type="RefSeq" id="WP_046308264.1">
    <property type="nucleotide sequence ID" value="NZ_KQ034005.1"/>
</dbReference>
<dbReference type="HOGENOM" id="CLU_053699_1_0_9"/>
<comment type="caution">
    <text evidence="1">The sequence shown here is derived from an EMBL/GenBank/DDBJ whole genome shotgun (WGS) entry which is preliminary data.</text>
</comment>
<sequence length="413" mass="45626">MTKKTAVITFDLAHDSGNGYMKDRIDDQVTIFPSVLARFLPGMQNTVIKSDDTVAVNRFFEDPLQNMDITVQSNGINNNGRYLVGNAAACSGSSLLTFNVSSIEGKNSSDIGIVAALSLISYKALTEYFRDNNAIPSSLDVVIPNMATDLPIDEIKNRNVRESYVSRFMDNIHVVVINNFDNPITVSVTFKKVSLQPEGVIGEKGLILSAEKKNSFRDDEVFLPVKKQYNLDNFDGESLLDSGNVIGIDIGDGTVDFSCMNKLVTLPNMNDSLNMGIGNISEDAIKALHQAYPSIKKMNRQKFMEIANRGDDEESKTFKQFLDEQSVAINQEIIEKVKTLYSRLDQQLGMIVVSGGGAATLQSSLLPALNSTLSEIDVFSKTKIFWVDKKYAQTLNLDGLQARILAMRDEVNE</sequence>
<dbReference type="CDD" id="cd24023">
    <property type="entry name" value="ASKHA_NBD_ParM_Alp7A-like"/>
    <property type="match status" value="1"/>
</dbReference>
<dbReference type="EMBL" id="JXLG01000016">
    <property type="protein sequence ID" value="KJY59630.1"/>
    <property type="molecule type" value="Genomic_DNA"/>
</dbReference>
<evidence type="ECO:0000313" key="1">
    <source>
        <dbReference type="EMBL" id="KJY59630.1"/>
    </source>
</evidence>
<gene>
    <name evidence="1" type="ORF">JF72_14610</name>
</gene>
<dbReference type="InterPro" id="IPR043129">
    <property type="entry name" value="ATPase_NBD"/>
</dbReference>
<accession>A0A0F4LM15</accession>
<evidence type="ECO:0000313" key="2">
    <source>
        <dbReference type="Proteomes" id="UP000033682"/>
    </source>
</evidence>
<dbReference type="Proteomes" id="UP000033682">
    <property type="component" value="Plasmid pHma11p1"/>
</dbReference>